<feature type="region of interest" description="Disordered" evidence="1">
    <location>
        <begin position="61"/>
        <end position="104"/>
    </location>
</feature>
<protein>
    <submittedName>
        <fullName evidence="2">Uncharacterized protein</fullName>
    </submittedName>
</protein>
<reference evidence="2" key="1">
    <citation type="submission" date="2020-07" db="EMBL/GenBank/DDBJ databases">
        <authorList>
            <person name="Ferguson B K."/>
        </authorList>
    </citation>
    <scope>NUCLEOTIDE SEQUENCE</scope>
    <source>
        <strain evidence="2">L06</strain>
    </source>
</reference>
<proteinExistence type="predicted"/>
<sequence length="104" mass="12394">MQEARNWINENQNQTGMVTSHVFTLGAWFNNKFSQQNDNDETTPFMMNQENEKAKINVYRSRRKIPRNKHNSASREQFPELTTKHVENPTEEHQKEVSPTLRYI</sequence>
<feature type="compositionally biased region" description="Basic and acidic residues" evidence="1">
    <location>
        <begin position="82"/>
        <end position="96"/>
    </location>
</feature>
<evidence type="ECO:0000256" key="1">
    <source>
        <dbReference type="SAM" id="MobiDB-lite"/>
    </source>
</evidence>
<feature type="compositionally biased region" description="Basic residues" evidence="1">
    <location>
        <begin position="61"/>
        <end position="72"/>
    </location>
</feature>
<gene>
    <name evidence="2" type="ORF">BBRV_LOCUS75618</name>
</gene>
<name>A0A6V7KBS7_9HYME</name>
<evidence type="ECO:0000313" key="2">
    <source>
        <dbReference type="EMBL" id="CAD1561818.1"/>
    </source>
</evidence>
<organism evidence="2">
    <name type="scientific">Bracon brevicornis</name>
    <dbReference type="NCBI Taxonomy" id="1563983"/>
    <lineage>
        <taxon>Eukaryota</taxon>
        <taxon>Metazoa</taxon>
        <taxon>Ecdysozoa</taxon>
        <taxon>Arthropoda</taxon>
        <taxon>Hexapoda</taxon>
        <taxon>Insecta</taxon>
        <taxon>Pterygota</taxon>
        <taxon>Neoptera</taxon>
        <taxon>Endopterygota</taxon>
        <taxon>Hymenoptera</taxon>
        <taxon>Apocrita</taxon>
        <taxon>Ichneumonoidea</taxon>
        <taxon>Braconidae</taxon>
        <taxon>Braconinae</taxon>
        <taxon>Bracon</taxon>
    </lineage>
</organism>
<dbReference type="AlphaFoldDB" id="A0A6V7KBS7"/>
<accession>A0A6V7KBS7</accession>
<dbReference type="EMBL" id="CADCXW020000032">
    <property type="protein sequence ID" value="CAD1561818.1"/>
    <property type="molecule type" value="Genomic_DNA"/>
</dbReference>